<dbReference type="PANTHER" id="PTHR30404">
    <property type="entry name" value="N-ACETYLMURAMOYL-L-ALANINE AMIDASE"/>
    <property type="match status" value="1"/>
</dbReference>
<evidence type="ECO:0000256" key="5">
    <source>
        <dbReference type="SAM" id="SignalP"/>
    </source>
</evidence>
<feature type="region of interest" description="Disordered" evidence="4">
    <location>
        <begin position="316"/>
        <end position="338"/>
    </location>
</feature>
<dbReference type="Pfam" id="PF01520">
    <property type="entry name" value="Amidase_3"/>
    <property type="match status" value="1"/>
</dbReference>
<feature type="region of interest" description="Disordered" evidence="4">
    <location>
        <begin position="102"/>
        <end position="122"/>
    </location>
</feature>
<dbReference type="GO" id="GO:0030288">
    <property type="term" value="C:outer membrane-bounded periplasmic space"/>
    <property type="evidence" value="ECO:0007669"/>
    <property type="project" value="TreeGrafter"/>
</dbReference>
<feature type="chain" id="PRO_5012916865" description="N-acetylmuramoyl-L-alanine amidase" evidence="5">
    <location>
        <begin position="29"/>
        <end position="474"/>
    </location>
</feature>
<keyword evidence="3" id="KW-0378">Hydrolase</keyword>
<dbReference type="InterPro" id="IPR050695">
    <property type="entry name" value="N-acetylmuramoyl_amidase_3"/>
</dbReference>
<evidence type="ECO:0000313" key="7">
    <source>
        <dbReference type="EMBL" id="SNB71032.1"/>
    </source>
</evidence>
<feature type="signal peptide" evidence="5">
    <location>
        <begin position="1"/>
        <end position="28"/>
    </location>
</feature>
<evidence type="ECO:0000256" key="2">
    <source>
        <dbReference type="ARBA" id="ARBA00011901"/>
    </source>
</evidence>
<evidence type="ECO:0000256" key="1">
    <source>
        <dbReference type="ARBA" id="ARBA00001561"/>
    </source>
</evidence>
<feature type="region of interest" description="Disordered" evidence="4">
    <location>
        <begin position="436"/>
        <end position="474"/>
    </location>
</feature>
<dbReference type="PANTHER" id="PTHR30404:SF0">
    <property type="entry name" value="N-ACETYLMURAMOYL-L-ALANINE AMIDASE AMIC"/>
    <property type="match status" value="1"/>
</dbReference>
<feature type="compositionally biased region" description="Low complexity" evidence="4">
    <location>
        <begin position="445"/>
        <end position="465"/>
    </location>
</feature>
<dbReference type="EC" id="3.5.1.28" evidence="2"/>
<dbReference type="EMBL" id="FYDG01000004">
    <property type="protein sequence ID" value="SNB71032.1"/>
    <property type="molecule type" value="Genomic_DNA"/>
</dbReference>
<gene>
    <name evidence="7" type="ORF">SAMN06265338_10473</name>
</gene>
<dbReference type="InterPro" id="IPR002508">
    <property type="entry name" value="MurNAc-LAA_cat"/>
</dbReference>
<name>A0A212RFC7_RHOAC</name>
<protein>
    <recommendedName>
        <fullName evidence="2">N-acetylmuramoyl-L-alanine amidase</fullName>
        <ecNumber evidence="2">3.5.1.28</ecNumber>
    </recommendedName>
</protein>
<dbReference type="Gene3D" id="2.60.40.3500">
    <property type="match status" value="1"/>
</dbReference>
<keyword evidence="5" id="KW-0732">Signal</keyword>
<sequence length="474" mass="49929">MVRALSFSPKLPHAIAAGLFASAVIAGAARGEPSPPQDAVVAYDVRVENAGRETRLIFTLNACVAHQAYVLDQPARAVADLPEVRFLIDPSQGAAANKRVAANQPHGRAHARASREPQAAEPPALSYRFGRLAPGKSRIVVDLPGPSEVSASCIQTNGAAALTLAIKPTDAAAFRAAAHAGADRQAQDARAQMEQADATAAIPLGAAEAQKPLIVLDPGHGGVDAGARGRNAVEKNVVLDFARAMAAPLRASGRYRVAFTREDDRFVPLQERVRIARKLGAALFVSLHADSLRGGSDGVHGATVYTVSERASDAEAARVAESENKADSAAGQEAQEQSGEVNDILFDLTRRETRAYSNIFAKYVSERWKMAATLNKNPRRFAGFVVLKAPDVPSVLMELGYLSSPQDAADLASPQWREKAAAQAALAIDDFFRSRSEGTAQGDGQSDSAATAAQPAQRVDAAAVQSAPAEPRMP</sequence>
<dbReference type="AlphaFoldDB" id="A0A212RFC7"/>
<dbReference type="SUPFAM" id="SSF53187">
    <property type="entry name" value="Zn-dependent exopeptidases"/>
    <property type="match status" value="1"/>
</dbReference>
<evidence type="ECO:0000256" key="3">
    <source>
        <dbReference type="ARBA" id="ARBA00022801"/>
    </source>
</evidence>
<keyword evidence="8" id="KW-1185">Reference proteome</keyword>
<dbReference type="SMART" id="SM00646">
    <property type="entry name" value="Ami_3"/>
    <property type="match status" value="1"/>
</dbReference>
<organism evidence="7 8">
    <name type="scientific">Rhodoblastus acidophilus</name>
    <name type="common">Rhodopseudomonas acidophila</name>
    <dbReference type="NCBI Taxonomy" id="1074"/>
    <lineage>
        <taxon>Bacteria</taxon>
        <taxon>Pseudomonadati</taxon>
        <taxon>Pseudomonadota</taxon>
        <taxon>Alphaproteobacteria</taxon>
        <taxon>Hyphomicrobiales</taxon>
        <taxon>Rhodoblastaceae</taxon>
        <taxon>Rhodoblastus</taxon>
    </lineage>
</organism>
<dbReference type="Proteomes" id="UP000198418">
    <property type="component" value="Unassembled WGS sequence"/>
</dbReference>
<dbReference type="GO" id="GO:0008745">
    <property type="term" value="F:N-acetylmuramoyl-L-alanine amidase activity"/>
    <property type="evidence" value="ECO:0007669"/>
    <property type="project" value="UniProtKB-EC"/>
</dbReference>
<dbReference type="GO" id="GO:0009253">
    <property type="term" value="P:peptidoglycan catabolic process"/>
    <property type="evidence" value="ECO:0007669"/>
    <property type="project" value="InterPro"/>
</dbReference>
<accession>A0A212RFC7</accession>
<comment type="catalytic activity">
    <reaction evidence="1">
        <text>Hydrolyzes the link between N-acetylmuramoyl residues and L-amino acid residues in certain cell-wall glycopeptides.</text>
        <dbReference type="EC" id="3.5.1.28"/>
    </reaction>
</comment>
<dbReference type="Gene3D" id="3.40.630.40">
    <property type="entry name" value="Zn-dependent exopeptidases"/>
    <property type="match status" value="1"/>
</dbReference>
<evidence type="ECO:0000259" key="6">
    <source>
        <dbReference type="SMART" id="SM00646"/>
    </source>
</evidence>
<proteinExistence type="predicted"/>
<feature type="compositionally biased region" description="Basic and acidic residues" evidence="4">
    <location>
        <begin position="316"/>
        <end position="326"/>
    </location>
</feature>
<evidence type="ECO:0000313" key="8">
    <source>
        <dbReference type="Proteomes" id="UP000198418"/>
    </source>
</evidence>
<dbReference type="CDD" id="cd02696">
    <property type="entry name" value="MurNAc-LAA"/>
    <property type="match status" value="1"/>
</dbReference>
<reference evidence="8" key="1">
    <citation type="submission" date="2017-06" db="EMBL/GenBank/DDBJ databases">
        <authorList>
            <person name="Varghese N."/>
            <person name="Submissions S."/>
        </authorList>
    </citation>
    <scope>NUCLEOTIDE SEQUENCE [LARGE SCALE GENOMIC DNA]</scope>
    <source>
        <strain evidence="8">DSM 137</strain>
    </source>
</reference>
<evidence type="ECO:0000256" key="4">
    <source>
        <dbReference type="SAM" id="MobiDB-lite"/>
    </source>
</evidence>
<feature type="domain" description="MurNAc-LAA" evidence="6">
    <location>
        <begin position="273"/>
        <end position="429"/>
    </location>
</feature>